<dbReference type="AlphaFoldDB" id="A0AAD9S3Y9"/>
<proteinExistence type="predicted"/>
<keyword evidence="2" id="KW-0812">Transmembrane</keyword>
<organism evidence="3 4">
    <name type="scientific">Phomopsis amygdali</name>
    <name type="common">Fusicoccum amygdali</name>
    <dbReference type="NCBI Taxonomy" id="1214568"/>
    <lineage>
        <taxon>Eukaryota</taxon>
        <taxon>Fungi</taxon>
        <taxon>Dikarya</taxon>
        <taxon>Ascomycota</taxon>
        <taxon>Pezizomycotina</taxon>
        <taxon>Sordariomycetes</taxon>
        <taxon>Sordariomycetidae</taxon>
        <taxon>Diaporthales</taxon>
        <taxon>Diaporthaceae</taxon>
        <taxon>Diaporthe</taxon>
    </lineage>
</organism>
<feature type="region of interest" description="Disordered" evidence="1">
    <location>
        <begin position="73"/>
        <end position="106"/>
    </location>
</feature>
<evidence type="ECO:0000313" key="4">
    <source>
        <dbReference type="Proteomes" id="UP001265746"/>
    </source>
</evidence>
<dbReference type="EMBL" id="JAUJFL010000008">
    <property type="protein sequence ID" value="KAK2598642.1"/>
    <property type="molecule type" value="Genomic_DNA"/>
</dbReference>
<reference evidence="3" key="1">
    <citation type="submission" date="2023-06" db="EMBL/GenBank/DDBJ databases">
        <authorList>
            <person name="Noh H."/>
        </authorList>
    </citation>
    <scope>NUCLEOTIDE SEQUENCE</scope>
    <source>
        <strain evidence="3">DUCC20226</strain>
    </source>
</reference>
<evidence type="ECO:0000256" key="1">
    <source>
        <dbReference type="SAM" id="MobiDB-lite"/>
    </source>
</evidence>
<accession>A0AAD9S3Y9</accession>
<sequence>MVTNMPPTEKDKECMPITGPTLVRIPAHKDLSNHGDRHRARRKTPSLTALVIIAIALALLLVSAIIIGTTRLQTSSQDAPPDNTTVPTQPGPPSPTVTTEPPGGDQGLSWCQAQGEGNCTLGVYQNLDTGQIRAQVFDHTCRPLGNSDHIRIDSATALNSSLPETVVILIHGITGPTDEFWYNGTHYSDGWFWQNPAPVWYETQGFRCS</sequence>
<dbReference type="Proteomes" id="UP001265746">
    <property type="component" value="Unassembled WGS sequence"/>
</dbReference>
<keyword evidence="4" id="KW-1185">Reference proteome</keyword>
<feature type="transmembrane region" description="Helical" evidence="2">
    <location>
        <begin position="47"/>
        <end position="67"/>
    </location>
</feature>
<protein>
    <submittedName>
        <fullName evidence="3">Uncharacterized protein</fullName>
    </submittedName>
</protein>
<name>A0AAD9S3Y9_PHOAM</name>
<keyword evidence="2" id="KW-0472">Membrane</keyword>
<comment type="caution">
    <text evidence="3">The sequence shown here is derived from an EMBL/GenBank/DDBJ whole genome shotgun (WGS) entry which is preliminary data.</text>
</comment>
<evidence type="ECO:0000313" key="3">
    <source>
        <dbReference type="EMBL" id="KAK2598642.1"/>
    </source>
</evidence>
<feature type="compositionally biased region" description="Polar residues" evidence="1">
    <location>
        <begin position="73"/>
        <end position="88"/>
    </location>
</feature>
<keyword evidence="2" id="KW-1133">Transmembrane helix</keyword>
<gene>
    <name evidence="3" type="ORF">N8I77_012037</name>
</gene>
<evidence type="ECO:0000256" key="2">
    <source>
        <dbReference type="SAM" id="Phobius"/>
    </source>
</evidence>